<evidence type="ECO:0000313" key="2">
    <source>
        <dbReference type="EMBL" id="MBA0631130.1"/>
    </source>
</evidence>
<comment type="function">
    <text evidence="1">Catalyzes the stereospecific oxidation of squalene to (S)-2,3-epoxysqualene, and is considered to be a rate-limiting enzyme in steroid biosynthesis.</text>
</comment>
<evidence type="ECO:0000256" key="1">
    <source>
        <dbReference type="RuleBase" id="RU367121"/>
    </source>
</evidence>
<sequence>MVEQYIVGVAVVIAPLLGFVFLYYNSLVRFLGLSKLKRRASMEFPKENRINKNGSGEDVGTTDIIIVGAGVAGAALAYSLGKDGRTSSVSDRKEFKCP</sequence>
<comment type="similarity">
    <text evidence="1">Belongs to the squalene monooxygenase family.</text>
</comment>
<dbReference type="SUPFAM" id="SSF51905">
    <property type="entry name" value="FAD/NAD(P)-binding domain"/>
    <property type="match status" value="1"/>
</dbReference>
<dbReference type="GO" id="GO:0050660">
    <property type="term" value="F:flavin adenine dinucleotide binding"/>
    <property type="evidence" value="ECO:0007669"/>
    <property type="project" value="UniProtKB-UniRule"/>
</dbReference>
<dbReference type="Proteomes" id="UP000593561">
    <property type="component" value="Unassembled WGS sequence"/>
</dbReference>
<dbReference type="Gene3D" id="3.50.50.60">
    <property type="entry name" value="FAD/NAD(P)-binding domain"/>
    <property type="match status" value="1"/>
</dbReference>
<dbReference type="AlphaFoldDB" id="A0A7J8SZC3"/>
<protein>
    <recommendedName>
        <fullName evidence="1">Squalene monooxygenase</fullName>
        <ecNumber evidence="1">1.14.14.17</ecNumber>
    </recommendedName>
</protein>
<comment type="caution">
    <text evidence="2">The sequence shown here is derived from an EMBL/GenBank/DDBJ whole genome shotgun (WGS) entry which is preliminary data.</text>
</comment>
<feature type="transmembrane region" description="Helical" evidence="1">
    <location>
        <begin position="6"/>
        <end position="32"/>
    </location>
</feature>
<proteinExistence type="inferred from homology"/>
<keyword evidence="3" id="KW-1185">Reference proteome</keyword>
<evidence type="ECO:0000313" key="3">
    <source>
        <dbReference type="Proteomes" id="UP000593561"/>
    </source>
</evidence>
<dbReference type="UniPathway" id="UPA00767">
    <property type="reaction ID" value="UER00752"/>
</dbReference>
<keyword evidence="1" id="KW-0472">Membrane</keyword>
<dbReference type="EMBL" id="JABFAC010000012">
    <property type="protein sequence ID" value="MBA0631130.1"/>
    <property type="molecule type" value="Genomic_DNA"/>
</dbReference>
<dbReference type="PANTHER" id="PTHR10835">
    <property type="entry name" value="SQUALENE MONOOXYGENASE"/>
    <property type="match status" value="1"/>
</dbReference>
<organism evidence="2 3">
    <name type="scientific">Gossypium davidsonii</name>
    <name type="common">Davidson's cotton</name>
    <name type="synonym">Gossypium klotzschianum subsp. davidsonii</name>
    <dbReference type="NCBI Taxonomy" id="34287"/>
    <lineage>
        <taxon>Eukaryota</taxon>
        <taxon>Viridiplantae</taxon>
        <taxon>Streptophyta</taxon>
        <taxon>Embryophyta</taxon>
        <taxon>Tracheophyta</taxon>
        <taxon>Spermatophyta</taxon>
        <taxon>Magnoliopsida</taxon>
        <taxon>eudicotyledons</taxon>
        <taxon>Gunneridae</taxon>
        <taxon>Pentapetalae</taxon>
        <taxon>rosids</taxon>
        <taxon>malvids</taxon>
        <taxon>Malvales</taxon>
        <taxon>Malvaceae</taxon>
        <taxon>Malvoideae</taxon>
        <taxon>Gossypium</taxon>
    </lineage>
</organism>
<comment type="cofactor">
    <cofactor evidence="1">
        <name>FAD</name>
        <dbReference type="ChEBI" id="CHEBI:57692"/>
    </cofactor>
</comment>
<dbReference type="GO" id="GO:0016020">
    <property type="term" value="C:membrane"/>
    <property type="evidence" value="ECO:0007669"/>
    <property type="project" value="UniProtKB-SubCell"/>
</dbReference>
<keyword evidence="1" id="KW-0274">FAD</keyword>
<comment type="catalytic activity">
    <reaction evidence="1">
        <text>squalene + reduced [NADPH--hemoprotein reductase] + O2 = (S)-2,3-epoxysqualene + oxidized [NADPH--hemoprotein reductase] + H2O + H(+)</text>
        <dbReference type="Rhea" id="RHEA:25282"/>
        <dbReference type="Rhea" id="RHEA-COMP:11964"/>
        <dbReference type="Rhea" id="RHEA-COMP:11965"/>
        <dbReference type="ChEBI" id="CHEBI:15377"/>
        <dbReference type="ChEBI" id="CHEBI:15378"/>
        <dbReference type="ChEBI" id="CHEBI:15379"/>
        <dbReference type="ChEBI" id="CHEBI:15440"/>
        <dbReference type="ChEBI" id="CHEBI:15441"/>
        <dbReference type="ChEBI" id="CHEBI:57618"/>
        <dbReference type="ChEBI" id="CHEBI:58210"/>
        <dbReference type="EC" id="1.14.14.17"/>
    </reaction>
</comment>
<dbReference type="GO" id="GO:0016126">
    <property type="term" value="P:sterol biosynthetic process"/>
    <property type="evidence" value="ECO:0007669"/>
    <property type="project" value="UniProtKB-UniRule"/>
</dbReference>
<dbReference type="InterPro" id="IPR040125">
    <property type="entry name" value="Squalene_monox"/>
</dbReference>
<comment type="caution">
    <text evidence="1">Lacks conserved residue(s) required for the propagation of feature annotation.</text>
</comment>
<comment type="subcellular location">
    <subcellularLocation>
        <location evidence="1">Membrane</location>
        <topology evidence="1">Multi-pass membrane protein</topology>
    </subcellularLocation>
</comment>
<accession>A0A7J8SZC3</accession>
<dbReference type="EC" id="1.14.14.17" evidence="1"/>
<keyword evidence="1" id="KW-0560">Oxidoreductase</keyword>
<keyword evidence="1" id="KW-1133">Transmembrane helix</keyword>
<dbReference type="GO" id="GO:0004506">
    <property type="term" value="F:squalene monooxygenase activity"/>
    <property type="evidence" value="ECO:0007669"/>
    <property type="project" value="UniProtKB-UniRule"/>
</dbReference>
<keyword evidence="1" id="KW-0812">Transmembrane</keyword>
<dbReference type="PANTHER" id="PTHR10835:SF8">
    <property type="entry name" value="SQUALENE MONOOXYGENASE"/>
    <property type="match status" value="1"/>
</dbReference>
<keyword evidence="1" id="KW-0285">Flavoprotein</keyword>
<reference evidence="2 3" key="1">
    <citation type="journal article" date="2019" name="Genome Biol. Evol.">
        <title>Insights into the evolution of the New World diploid cottons (Gossypium, subgenus Houzingenia) based on genome sequencing.</title>
        <authorList>
            <person name="Grover C.E."/>
            <person name="Arick M.A. 2nd"/>
            <person name="Thrash A."/>
            <person name="Conover J.L."/>
            <person name="Sanders W.S."/>
            <person name="Peterson D.G."/>
            <person name="Frelichowski J.E."/>
            <person name="Scheffler J.A."/>
            <person name="Scheffler B.E."/>
            <person name="Wendel J.F."/>
        </authorList>
    </citation>
    <scope>NUCLEOTIDE SEQUENCE [LARGE SCALE GENOMIC DNA]</scope>
    <source>
        <strain evidence="2">27</strain>
        <tissue evidence="2">Leaf</tissue>
    </source>
</reference>
<name>A0A7J8SZC3_GOSDV</name>
<dbReference type="GO" id="GO:0005783">
    <property type="term" value="C:endoplasmic reticulum"/>
    <property type="evidence" value="ECO:0007669"/>
    <property type="project" value="TreeGrafter"/>
</dbReference>
<dbReference type="InterPro" id="IPR036188">
    <property type="entry name" value="FAD/NAD-bd_sf"/>
</dbReference>
<gene>
    <name evidence="2" type="ORF">Godav_003154</name>
</gene>